<keyword evidence="2" id="KW-1185">Reference proteome</keyword>
<proteinExistence type="predicted"/>
<name>A0ACC2LC90_PERAE</name>
<accession>A0ACC2LC90</accession>
<evidence type="ECO:0000313" key="2">
    <source>
        <dbReference type="Proteomes" id="UP001234297"/>
    </source>
</evidence>
<organism evidence="1 2">
    <name type="scientific">Persea americana</name>
    <name type="common">Avocado</name>
    <dbReference type="NCBI Taxonomy" id="3435"/>
    <lineage>
        <taxon>Eukaryota</taxon>
        <taxon>Viridiplantae</taxon>
        <taxon>Streptophyta</taxon>
        <taxon>Embryophyta</taxon>
        <taxon>Tracheophyta</taxon>
        <taxon>Spermatophyta</taxon>
        <taxon>Magnoliopsida</taxon>
        <taxon>Magnoliidae</taxon>
        <taxon>Laurales</taxon>
        <taxon>Lauraceae</taxon>
        <taxon>Persea</taxon>
    </lineage>
</organism>
<dbReference type="EMBL" id="CM056815">
    <property type="protein sequence ID" value="KAJ8630938.1"/>
    <property type="molecule type" value="Genomic_DNA"/>
</dbReference>
<protein>
    <submittedName>
        <fullName evidence="1">Uncharacterized protein</fullName>
    </submittedName>
</protein>
<comment type="caution">
    <text evidence="1">The sequence shown here is derived from an EMBL/GenBank/DDBJ whole genome shotgun (WGS) entry which is preliminary data.</text>
</comment>
<sequence>MGVTGKWFRTLVGLRKSEKSKALEKDENKTVAAGRFWHRRKHSIDIDSVVLEQEFAQSTAPSTDDVNIQSSSNTEPSPTSMPDVQTAAQIEQNAKEKWAAIQIQTAFRAFLARRALRALRGLVRLQALVRGHAVRKQAAITLRCMQALVRVQARVRARRVRMALESQLAEQNHQQQLVHEAHVREIEEGWCDIVGSVEDIQAKLLKRKEAAAKRERAMAYALAHQVKL</sequence>
<reference evidence="1 2" key="1">
    <citation type="journal article" date="2022" name="Hortic Res">
        <title>A haplotype resolved chromosomal level avocado genome allows analysis of novel avocado genes.</title>
        <authorList>
            <person name="Nath O."/>
            <person name="Fletcher S.J."/>
            <person name="Hayward A."/>
            <person name="Shaw L.M."/>
            <person name="Masouleh A.K."/>
            <person name="Furtado A."/>
            <person name="Henry R.J."/>
            <person name="Mitter N."/>
        </authorList>
    </citation>
    <scope>NUCLEOTIDE SEQUENCE [LARGE SCALE GENOMIC DNA]</scope>
    <source>
        <strain evidence="2">cv. Hass</strain>
    </source>
</reference>
<evidence type="ECO:0000313" key="1">
    <source>
        <dbReference type="EMBL" id="KAJ8630938.1"/>
    </source>
</evidence>
<gene>
    <name evidence="1" type="ORF">MRB53_024261</name>
</gene>
<dbReference type="Proteomes" id="UP001234297">
    <property type="component" value="Chromosome 7"/>
</dbReference>